<evidence type="ECO:0000313" key="3">
    <source>
        <dbReference type="Proteomes" id="UP000593758"/>
    </source>
</evidence>
<dbReference type="Pfam" id="PF08241">
    <property type="entry name" value="Methyltransf_11"/>
    <property type="match status" value="1"/>
</dbReference>
<accession>A0A7M1SY42</accession>
<dbReference type="KEGG" id="halt:IM660_09520"/>
<dbReference type="InterPro" id="IPR052939">
    <property type="entry name" value="23S_rRNA_MeTrnsfrase_RlmA"/>
</dbReference>
<sequence>MPDFDALVAEGDAVSLEGWDFSWFDGRAHEERPPWRYSEMLSDRMARAQAALDLQTGGGEVLAEIAHPPAILAATESWEPNLPVARARLSSLGARVVQAPDEGPLPFTDSAFDLVSARLPVVNPWSEIARVLTPGGTFLSHQVGHATNIELTRAMMGEHIQPAGRCPEHEAETARAHGLQVVDLRRATCRVEFYDVAAVVHFLRKVVWTVPGFTSVGYRRQLRTVHEIIQRDGLFLSHSTRFLIEARKQVL</sequence>
<feature type="domain" description="Methyltransferase type 11" evidence="1">
    <location>
        <begin position="52"/>
        <end position="139"/>
    </location>
</feature>
<organism evidence="2 3">
    <name type="scientific">Ruania alkalisoli</name>
    <dbReference type="NCBI Taxonomy" id="2779775"/>
    <lineage>
        <taxon>Bacteria</taxon>
        <taxon>Bacillati</taxon>
        <taxon>Actinomycetota</taxon>
        <taxon>Actinomycetes</taxon>
        <taxon>Micrococcales</taxon>
        <taxon>Ruaniaceae</taxon>
        <taxon>Ruania</taxon>
    </lineage>
</organism>
<dbReference type="PANTHER" id="PTHR43460:SF1">
    <property type="entry name" value="METHYLTRANSFERASE TYPE 11 DOMAIN-CONTAINING PROTEIN"/>
    <property type="match status" value="1"/>
</dbReference>
<gene>
    <name evidence="2" type="ORF">IM660_09520</name>
</gene>
<reference evidence="2 3" key="1">
    <citation type="submission" date="2020-10" db="EMBL/GenBank/DDBJ databases">
        <title>Haloactinobacterium sp. RN3S43, a bacterium isolated from saline soil.</title>
        <authorList>
            <person name="Sun J.-Q."/>
        </authorList>
    </citation>
    <scope>NUCLEOTIDE SEQUENCE [LARGE SCALE GENOMIC DNA]</scope>
    <source>
        <strain evidence="2 3">RN3S43</strain>
    </source>
</reference>
<evidence type="ECO:0000259" key="1">
    <source>
        <dbReference type="Pfam" id="PF08241"/>
    </source>
</evidence>
<name>A0A7M1SY42_9MICO</name>
<keyword evidence="2" id="KW-0808">Transferase</keyword>
<dbReference type="InterPro" id="IPR029063">
    <property type="entry name" value="SAM-dependent_MTases_sf"/>
</dbReference>
<keyword evidence="3" id="KW-1185">Reference proteome</keyword>
<protein>
    <submittedName>
        <fullName evidence="2">Methyltransferase domain-containing protein</fullName>
    </submittedName>
</protein>
<dbReference type="Gene3D" id="3.40.50.150">
    <property type="entry name" value="Vaccinia Virus protein VP39"/>
    <property type="match status" value="1"/>
</dbReference>
<dbReference type="SUPFAM" id="SSF53335">
    <property type="entry name" value="S-adenosyl-L-methionine-dependent methyltransferases"/>
    <property type="match status" value="1"/>
</dbReference>
<dbReference type="EMBL" id="CP063169">
    <property type="protein sequence ID" value="QOR72431.1"/>
    <property type="molecule type" value="Genomic_DNA"/>
</dbReference>
<dbReference type="RefSeq" id="WP_193499068.1">
    <property type="nucleotide sequence ID" value="NZ_CP063169.1"/>
</dbReference>
<evidence type="ECO:0000313" key="2">
    <source>
        <dbReference type="EMBL" id="QOR72431.1"/>
    </source>
</evidence>
<dbReference type="AlphaFoldDB" id="A0A7M1SY42"/>
<dbReference type="GO" id="GO:0008757">
    <property type="term" value="F:S-adenosylmethionine-dependent methyltransferase activity"/>
    <property type="evidence" value="ECO:0007669"/>
    <property type="project" value="InterPro"/>
</dbReference>
<dbReference type="PANTHER" id="PTHR43460">
    <property type="entry name" value="METHYLTRANSFERASE"/>
    <property type="match status" value="1"/>
</dbReference>
<proteinExistence type="predicted"/>
<dbReference type="InterPro" id="IPR013216">
    <property type="entry name" value="Methyltransf_11"/>
</dbReference>
<dbReference type="GO" id="GO:0032259">
    <property type="term" value="P:methylation"/>
    <property type="evidence" value="ECO:0007669"/>
    <property type="project" value="UniProtKB-KW"/>
</dbReference>
<dbReference type="Proteomes" id="UP000593758">
    <property type="component" value="Chromosome"/>
</dbReference>
<keyword evidence="2" id="KW-0489">Methyltransferase</keyword>